<dbReference type="GO" id="GO:0005737">
    <property type="term" value="C:cytoplasm"/>
    <property type="evidence" value="ECO:0007669"/>
    <property type="project" value="UniProtKB-SubCell"/>
</dbReference>
<evidence type="ECO:0000256" key="2">
    <source>
        <dbReference type="ARBA" id="ARBA00007599"/>
    </source>
</evidence>
<evidence type="ECO:0000256" key="7">
    <source>
        <dbReference type="ARBA" id="ARBA00022741"/>
    </source>
</evidence>
<keyword evidence="5" id="KW-0819">tRNA processing</keyword>
<keyword evidence="6" id="KW-0479">Metal-binding</keyword>
<dbReference type="PANTHER" id="PTHR33540:SF2">
    <property type="entry name" value="TRNA THREONYLCARBAMOYLADENOSINE BIOSYNTHESIS PROTEIN TSAE"/>
    <property type="match status" value="1"/>
</dbReference>
<evidence type="ECO:0000256" key="10">
    <source>
        <dbReference type="ARBA" id="ARBA00032441"/>
    </source>
</evidence>
<dbReference type="GO" id="GO:0046872">
    <property type="term" value="F:metal ion binding"/>
    <property type="evidence" value="ECO:0007669"/>
    <property type="project" value="UniProtKB-KW"/>
</dbReference>
<keyword evidence="7" id="KW-0547">Nucleotide-binding</keyword>
<dbReference type="FunFam" id="3.40.50.300:FF:000406">
    <property type="entry name" value="tRNA (N6-adenosine(37)-N6)-threonylcarbamoyltransferase complex ATPase TsaE"/>
    <property type="match status" value="1"/>
</dbReference>
<dbReference type="AlphaFoldDB" id="A0A552X1V9"/>
<dbReference type="Proteomes" id="UP000320359">
    <property type="component" value="Unassembled WGS sequence"/>
</dbReference>
<comment type="subcellular location">
    <subcellularLocation>
        <location evidence="1">Cytoplasm</location>
    </subcellularLocation>
</comment>
<comment type="similarity">
    <text evidence="2">Belongs to the TsaE family.</text>
</comment>
<dbReference type="OrthoDB" id="9800307at2"/>
<evidence type="ECO:0000256" key="8">
    <source>
        <dbReference type="ARBA" id="ARBA00022840"/>
    </source>
</evidence>
<name>A0A552X1V9_9GAMM</name>
<dbReference type="GO" id="GO:0016740">
    <property type="term" value="F:transferase activity"/>
    <property type="evidence" value="ECO:0007669"/>
    <property type="project" value="UniProtKB-KW"/>
</dbReference>
<organism evidence="11 12">
    <name type="scientific">Aliidiomarina halalkaliphila</name>
    <dbReference type="NCBI Taxonomy" id="2593535"/>
    <lineage>
        <taxon>Bacteria</taxon>
        <taxon>Pseudomonadati</taxon>
        <taxon>Pseudomonadota</taxon>
        <taxon>Gammaproteobacteria</taxon>
        <taxon>Alteromonadales</taxon>
        <taxon>Idiomarinaceae</taxon>
        <taxon>Aliidiomarina</taxon>
    </lineage>
</organism>
<evidence type="ECO:0000256" key="6">
    <source>
        <dbReference type="ARBA" id="ARBA00022723"/>
    </source>
</evidence>
<comment type="caution">
    <text evidence="11">The sequence shown here is derived from an EMBL/GenBank/DDBJ whole genome shotgun (WGS) entry which is preliminary data.</text>
</comment>
<reference evidence="11 12" key="1">
    <citation type="submission" date="2019-07" db="EMBL/GenBank/DDBJ databases">
        <authorList>
            <person name="Yang M."/>
            <person name="Zhao D."/>
            <person name="Xiang H."/>
        </authorList>
    </citation>
    <scope>NUCLEOTIDE SEQUENCE [LARGE SCALE GENOMIC DNA]</scope>
    <source>
        <strain evidence="11 12">IM1326</strain>
    </source>
</reference>
<evidence type="ECO:0000256" key="4">
    <source>
        <dbReference type="ARBA" id="ARBA00022490"/>
    </source>
</evidence>
<keyword evidence="9" id="KW-0460">Magnesium</keyword>
<dbReference type="Gene3D" id="3.40.50.300">
    <property type="entry name" value="P-loop containing nucleotide triphosphate hydrolases"/>
    <property type="match status" value="1"/>
</dbReference>
<keyword evidence="12" id="KW-1185">Reference proteome</keyword>
<protein>
    <recommendedName>
        <fullName evidence="3">tRNA threonylcarbamoyladenosine biosynthesis protein TsaE</fullName>
    </recommendedName>
    <alternativeName>
        <fullName evidence="10">t(6)A37 threonylcarbamoyladenosine biosynthesis protein TsaE</fullName>
    </alternativeName>
</protein>
<dbReference type="InterPro" id="IPR027417">
    <property type="entry name" value="P-loop_NTPase"/>
</dbReference>
<dbReference type="Pfam" id="PF02367">
    <property type="entry name" value="TsaE"/>
    <property type="match status" value="1"/>
</dbReference>
<accession>A0A552X1V9</accession>
<keyword evidence="4" id="KW-0963">Cytoplasm</keyword>
<dbReference type="EMBL" id="VJWL01000002">
    <property type="protein sequence ID" value="TRW49038.1"/>
    <property type="molecule type" value="Genomic_DNA"/>
</dbReference>
<evidence type="ECO:0000256" key="9">
    <source>
        <dbReference type="ARBA" id="ARBA00022842"/>
    </source>
</evidence>
<dbReference type="InterPro" id="IPR003442">
    <property type="entry name" value="T6A_TsaE"/>
</dbReference>
<dbReference type="PANTHER" id="PTHR33540">
    <property type="entry name" value="TRNA THREONYLCARBAMOYLADENOSINE BIOSYNTHESIS PROTEIN TSAE"/>
    <property type="match status" value="1"/>
</dbReference>
<keyword evidence="11" id="KW-0808">Transferase</keyword>
<keyword evidence="8" id="KW-0067">ATP-binding</keyword>
<dbReference type="GO" id="GO:0005524">
    <property type="term" value="F:ATP binding"/>
    <property type="evidence" value="ECO:0007669"/>
    <property type="project" value="UniProtKB-KW"/>
</dbReference>
<dbReference type="RefSeq" id="WP_143236022.1">
    <property type="nucleotide sequence ID" value="NZ_VJWL01000002.1"/>
</dbReference>
<evidence type="ECO:0000256" key="3">
    <source>
        <dbReference type="ARBA" id="ARBA00019010"/>
    </source>
</evidence>
<evidence type="ECO:0000256" key="5">
    <source>
        <dbReference type="ARBA" id="ARBA00022694"/>
    </source>
</evidence>
<dbReference type="GO" id="GO:0002949">
    <property type="term" value="P:tRNA threonylcarbamoyladenosine modification"/>
    <property type="evidence" value="ECO:0007669"/>
    <property type="project" value="InterPro"/>
</dbReference>
<proteinExistence type="inferred from homology"/>
<gene>
    <name evidence="11" type="primary">tsaE</name>
    <name evidence="11" type="ORF">FM042_08650</name>
</gene>
<dbReference type="NCBIfam" id="TIGR00150">
    <property type="entry name" value="T6A_YjeE"/>
    <property type="match status" value="1"/>
</dbReference>
<evidence type="ECO:0000256" key="1">
    <source>
        <dbReference type="ARBA" id="ARBA00004496"/>
    </source>
</evidence>
<dbReference type="SUPFAM" id="SSF52540">
    <property type="entry name" value="P-loop containing nucleoside triphosphate hydrolases"/>
    <property type="match status" value="1"/>
</dbReference>
<evidence type="ECO:0000313" key="11">
    <source>
        <dbReference type="EMBL" id="TRW49038.1"/>
    </source>
</evidence>
<sequence>MTREYREVLPDEAATIELGSKLARACSEGVTIYLRGALGMGKTTLSRGFMHALGHVGAVKSPTYTLIEPYELPHWRVYHFDLYRLADPEELEYMGIRDYFTKDTIRLIEWPERGVGILPQADLVITLQPEENGRIATITGHSDLGEEVVKQLQ</sequence>
<evidence type="ECO:0000313" key="12">
    <source>
        <dbReference type="Proteomes" id="UP000320359"/>
    </source>
</evidence>